<evidence type="ECO:0000313" key="3">
    <source>
        <dbReference type="Proteomes" id="UP001209737"/>
    </source>
</evidence>
<evidence type="ECO:0008006" key="4">
    <source>
        <dbReference type="Google" id="ProtNLM"/>
    </source>
</evidence>
<organism evidence="2 3">
    <name type="scientific">Leptospira limi</name>
    <dbReference type="NCBI Taxonomy" id="2950023"/>
    <lineage>
        <taxon>Bacteria</taxon>
        <taxon>Pseudomonadati</taxon>
        <taxon>Spirochaetota</taxon>
        <taxon>Spirochaetia</taxon>
        <taxon>Leptospirales</taxon>
        <taxon>Leptospiraceae</taxon>
        <taxon>Leptospira</taxon>
    </lineage>
</organism>
<proteinExistence type="predicted"/>
<dbReference type="RefSeq" id="WP_265374736.1">
    <property type="nucleotide sequence ID" value="NZ_JAMQPV010000001.1"/>
</dbReference>
<evidence type="ECO:0000313" key="2">
    <source>
        <dbReference type="EMBL" id="MCW7461676.1"/>
    </source>
</evidence>
<protein>
    <recommendedName>
        <fullName evidence="4">DUF4468 domain-containing protein</fullName>
    </recommendedName>
</protein>
<keyword evidence="1" id="KW-1133">Transmembrane helix</keyword>
<sequence length="186" mass="21859">MVKTITSRTVSDLLLAYRTICSMRSRSLHRITIFSRMKIRRIFILFIIVFLSISCASLLPTERRVYPKNPVTFPESMNIHDWIDTKTKQYPNRLKTLVISDLEYKITYYRKEHTSLGSYVACSALVKTIEPRKLEIYNMISIVNYADYSKGYMRKNGHLGPMNEKERIDILLPCIEEFLEPPQPKE</sequence>
<keyword evidence="3" id="KW-1185">Reference proteome</keyword>
<accession>A0ABT3LVC2</accession>
<dbReference type="EMBL" id="JAMQPV010000001">
    <property type="protein sequence ID" value="MCW7461676.1"/>
    <property type="molecule type" value="Genomic_DNA"/>
</dbReference>
<evidence type="ECO:0000256" key="1">
    <source>
        <dbReference type="SAM" id="Phobius"/>
    </source>
</evidence>
<comment type="caution">
    <text evidence="2">The sequence shown here is derived from an EMBL/GenBank/DDBJ whole genome shotgun (WGS) entry which is preliminary data.</text>
</comment>
<keyword evidence="1" id="KW-0812">Transmembrane</keyword>
<keyword evidence="1" id="KW-0472">Membrane</keyword>
<dbReference type="Proteomes" id="UP001209737">
    <property type="component" value="Unassembled WGS sequence"/>
</dbReference>
<reference evidence="2 3" key="1">
    <citation type="submission" date="2022-06" db="EMBL/GenBank/DDBJ databases">
        <title>Leptospira isolates from biofilms formed at urban environments.</title>
        <authorList>
            <person name="Ribeiro P.S."/>
            <person name="Sousa T."/>
            <person name="Carvalho N."/>
            <person name="Aburjaile F."/>
            <person name="Neves F."/>
            <person name="Oliveira D."/>
            <person name="Blanco L."/>
            <person name="Lima J."/>
            <person name="Costa F."/>
            <person name="Brenig B."/>
            <person name="Soares S."/>
            <person name="Ramos R."/>
            <person name="Goes-Neto A."/>
            <person name="Matiuzzi M."/>
            <person name="Azevedo V."/>
            <person name="Ristow P."/>
        </authorList>
    </citation>
    <scope>NUCLEOTIDE SEQUENCE [LARGE SCALE GENOMIC DNA]</scope>
    <source>
        <strain evidence="2 3">VSF25</strain>
    </source>
</reference>
<gene>
    <name evidence="2" type="ORF">ND812_06205</name>
</gene>
<name>A0ABT3LVC2_9LEPT</name>
<feature type="transmembrane region" description="Helical" evidence="1">
    <location>
        <begin position="42"/>
        <end position="59"/>
    </location>
</feature>